<dbReference type="AlphaFoldDB" id="A0A1A9V4I8"/>
<reference evidence="1" key="1">
    <citation type="submission" date="2020-05" db="UniProtKB">
        <authorList>
            <consortium name="EnsemblMetazoa"/>
        </authorList>
    </citation>
    <scope>IDENTIFICATION</scope>
    <source>
        <strain evidence="1">TTRI</strain>
    </source>
</reference>
<protein>
    <submittedName>
        <fullName evidence="1">Uncharacterized protein</fullName>
    </submittedName>
</protein>
<organism evidence="1 2">
    <name type="scientific">Glossina austeni</name>
    <name type="common">Savannah tsetse fly</name>
    <dbReference type="NCBI Taxonomy" id="7395"/>
    <lineage>
        <taxon>Eukaryota</taxon>
        <taxon>Metazoa</taxon>
        <taxon>Ecdysozoa</taxon>
        <taxon>Arthropoda</taxon>
        <taxon>Hexapoda</taxon>
        <taxon>Insecta</taxon>
        <taxon>Pterygota</taxon>
        <taxon>Neoptera</taxon>
        <taxon>Endopterygota</taxon>
        <taxon>Diptera</taxon>
        <taxon>Brachycera</taxon>
        <taxon>Muscomorpha</taxon>
        <taxon>Hippoboscoidea</taxon>
        <taxon>Glossinidae</taxon>
        <taxon>Glossina</taxon>
    </lineage>
</organism>
<dbReference type="Proteomes" id="UP000078200">
    <property type="component" value="Unassembled WGS sequence"/>
</dbReference>
<name>A0A1A9V4I8_GLOAU</name>
<evidence type="ECO:0000313" key="2">
    <source>
        <dbReference type="Proteomes" id="UP000078200"/>
    </source>
</evidence>
<evidence type="ECO:0000313" key="1">
    <source>
        <dbReference type="EnsemblMetazoa" id="GAUT025658-PA"/>
    </source>
</evidence>
<accession>A0A1A9V4I8</accession>
<keyword evidence="2" id="KW-1185">Reference proteome</keyword>
<dbReference type="VEuPathDB" id="VectorBase:GAUT025658"/>
<sequence length="103" mass="11941">MKSSLNHNNYEMLPMKCELEGPLNETKDSVNVTEMERQSLDLSTEGRNMPDQIFDADEISNALIDENMENEWISILNQLTWAKQLELHFTQADRSIARATRKL</sequence>
<dbReference type="EnsemblMetazoa" id="GAUT025658-RA">
    <property type="protein sequence ID" value="GAUT025658-PA"/>
    <property type="gene ID" value="GAUT025658"/>
</dbReference>
<proteinExistence type="predicted"/>